<accession>A0A8B0SP02</accession>
<keyword evidence="1" id="KW-0614">Plasmid</keyword>
<proteinExistence type="predicted"/>
<reference evidence="1" key="1">
    <citation type="submission" date="2020-01" db="EMBL/GenBank/DDBJ databases">
        <authorList>
            <person name="Qin S."/>
        </authorList>
    </citation>
    <scope>NUCLEOTIDE SEQUENCE</scope>
    <source>
        <strain evidence="1">CVir17-16-YZ6g</strain>
        <plasmid evidence="1">p17-15-vir-like</plasmid>
    </source>
</reference>
<evidence type="ECO:0000313" key="1">
    <source>
        <dbReference type="EMBL" id="QTX13983.1"/>
    </source>
</evidence>
<geneLocation type="plasmid" evidence="1">
    <name>p17-15-vir-like</name>
</geneLocation>
<organism evidence="1">
    <name type="scientific">Klebsiella pneumoniae</name>
    <dbReference type="NCBI Taxonomy" id="573"/>
    <lineage>
        <taxon>Bacteria</taxon>
        <taxon>Pseudomonadati</taxon>
        <taxon>Pseudomonadota</taxon>
        <taxon>Gammaproteobacteria</taxon>
        <taxon>Enterobacterales</taxon>
        <taxon>Enterobacteriaceae</taxon>
        <taxon>Klebsiella/Raoultella group</taxon>
        <taxon>Klebsiella</taxon>
        <taxon>Klebsiella pneumoniae complex</taxon>
    </lineage>
</organism>
<dbReference type="EMBL" id="MN956836">
    <property type="protein sequence ID" value="QTX13983.1"/>
    <property type="molecule type" value="Genomic_DNA"/>
</dbReference>
<name>A0A8B0SP02_KLEPN</name>
<dbReference type="AlphaFoldDB" id="A0A8B0SP02"/>
<protein>
    <submittedName>
        <fullName evidence="1">IncF plasmid conjugative transfer pilus assembly protein TraC</fullName>
    </submittedName>
</protein>
<sequence length="65" mass="7487">MTGSKNHFSPFLLSTSVYNSHIKKKIQKEYLRYKAITDNQSKKYLLFLKISSSPCRYGQGLLGID</sequence>